<feature type="domain" description="HPt" evidence="17">
    <location>
        <begin position="1"/>
        <end position="103"/>
    </location>
</feature>
<dbReference type="Proteomes" id="UP000582837">
    <property type="component" value="Unassembled WGS sequence"/>
</dbReference>
<dbReference type="SMART" id="SM00387">
    <property type="entry name" value="HATPase_c"/>
    <property type="match status" value="1"/>
</dbReference>
<dbReference type="Pfam" id="PF02518">
    <property type="entry name" value="HATPase_c"/>
    <property type="match status" value="1"/>
</dbReference>
<dbReference type="EC" id="2.7.13.3" evidence="3"/>
<dbReference type="CDD" id="cd00088">
    <property type="entry name" value="HPT"/>
    <property type="match status" value="1"/>
</dbReference>
<reference evidence="18 19" key="1">
    <citation type="submission" date="2020-08" db="EMBL/GenBank/DDBJ databases">
        <title>Genomic Encyclopedia of Type Strains, Phase IV (KMG-IV): sequencing the most valuable type-strain genomes for metagenomic binning, comparative biology and taxonomic classification.</title>
        <authorList>
            <person name="Goeker M."/>
        </authorList>
    </citation>
    <scope>NUCLEOTIDE SEQUENCE [LARGE SCALE GENOMIC DNA]</scope>
    <source>
        <strain evidence="18 19">DSM 29007</strain>
    </source>
</reference>
<dbReference type="EMBL" id="JACHIA010000018">
    <property type="protein sequence ID" value="MBB6072844.1"/>
    <property type="molecule type" value="Genomic_DNA"/>
</dbReference>
<dbReference type="FunFam" id="3.30.565.10:FF:000016">
    <property type="entry name" value="Chemotaxis protein CheA, putative"/>
    <property type="match status" value="1"/>
</dbReference>
<comment type="caution">
    <text evidence="18">The sequence shown here is derived from an EMBL/GenBank/DDBJ whole genome shotgun (WGS) entry which is preliminary data.</text>
</comment>
<evidence type="ECO:0000256" key="8">
    <source>
        <dbReference type="ARBA" id="ARBA00022679"/>
    </source>
</evidence>
<evidence type="ECO:0000259" key="16">
    <source>
        <dbReference type="PROSITE" id="PS50851"/>
    </source>
</evidence>
<keyword evidence="5" id="KW-0963">Cytoplasm</keyword>
<dbReference type="GO" id="GO:0005737">
    <property type="term" value="C:cytoplasm"/>
    <property type="evidence" value="ECO:0007669"/>
    <property type="project" value="UniProtKB-SubCell"/>
</dbReference>
<protein>
    <recommendedName>
        <fullName evidence="4">Chemotaxis protein CheA</fullName>
        <ecNumber evidence="3">2.7.13.3</ecNumber>
    </recommendedName>
</protein>
<dbReference type="InterPro" id="IPR035891">
    <property type="entry name" value="CheY-binding_CheA"/>
</dbReference>
<dbReference type="Gene3D" id="2.30.30.40">
    <property type="entry name" value="SH3 Domains"/>
    <property type="match status" value="1"/>
</dbReference>
<evidence type="ECO:0000259" key="17">
    <source>
        <dbReference type="PROSITE" id="PS50894"/>
    </source>
</evidence>
<dbReference type="InterPro" id="IPR051315">
    <property type="entry name" value="Bact_Chemotaxis_CheA"/>
</dbReference>
<dbReference type="SMART" id="SM00260">
    <property type="entry name" value="CheW"/>
    <property type="match status" value="1"/>
</dbReference>
<evidence type="ECO:0000256" key="4">
    <source>
        <dbReference type="ARBA" id="ARBA00021495"/>
    </source>
</evidence>
<dbReference type="InterPro" id="IPR004358">
    <property type="entry name" value="Sig_transdc_His_kin-like_C"/>
</dbReference>
<dbReference type="PROSITE" id="PS50109">
    <property type="entry name" value="HIS_KIN"/>
    <property type="match status" value="1"/>
</dbReference>
<dbReference type="Pfam" id="PF02895">
    <property type="entry name" value="H-kinase_dim"/>
    <property type="match status" value="1"/>
</dbReference>
<evidence type="ECO:0000256" key="14">
    <source>
        <dbReference type="PROSITE-ProRule" id="PRU00110"/>
    </source>
</evidence>
<dbReference type="Gene3D" id="1.20.120.160">
    <property type="entry name" value="HPT domain"/>
    <property type="match status" value="1"/>
</dbReference>
<dbReference type="SUPFAM" id="SSF55052">
    <property type="entry name" value="CheY-binding domain of CheA"/>
    <property type="match status" value="1"/>
</dbReference>
<dbReference type="SMART" id="SM00073">
    <property type="entry name" value="HPT"/>
    <property type="match status" value="1"/>
</dbReference>
<dbReference type="PROSITE" id="PS50851">
    <property type="entry name" value="CHEW"/>
    <property type="match status" value="1"/>
</dbReference>
<dbReference type="PANTHER" id="PTHR43395">
    <property type="entry name" value="SENSOR HISTIDINE KINASE CHEA"/>
    <property type="match status" value="1"/>
</dbReference>
<keyword evidence="19" id="KW-1185">Reference proteome</keyword>
<gene>
    <name evidence="18" type="ORF">HNQ61_004508</name>
</gene>
<evidence type="ECO:0000256" key="6">
    <source>
        <dbReference type="ARBA" id="ARBA00022500"/>
    </source>
</evidence>
<dbReference type="InterPro" id="IPR036890">
    <property type="entry name" value="HATPase_C_sf"/>
</dbReference>
<dbReference type="GO" id="GO:0005524">
    <property type="term" value="F:ATP binding"/>
    <property type="evidence" value="ECO:0007669"/>
    <property type="project" value="UniProtKB-KW"/>
</dbReference>
<keyword evidence="8 18" id="KW-0808">Transferase</keyword>
<dbReference type="RefSeq" id="WP_170035434.1">
    <property type="nucleotide sequence ID" value="NZ_JABDTL010000001.1"/>
</dbReference>
<dbReference type="Gene3D" id="3.30.70.1110">
    <property type="entry name" value="Histidine kinase CheA-like, P2 response regulator-binding domain"/>
    <property type="match status" value="1"/>
</dbReference>
<dbReference type="InterPro" id="IPR003594">
    <property type="entry name" value="HATPase_dom"/>
</dbReference>
<feature type="modified residue" description="Phosphohistidine" evidence="14">
    <location>
        <position position="46"/>
    </location>
</feature>
<evidence type="ECO:0000256" key="13">
    <source>
        <dbReference type="ARBA" id="ARBA00035100"/>
    </source>
</evidence>
<evidence type="ECO:0000256" key="10">
    <source>
        <dbReference type="ARBA" id="ARBA00022777"/>
    </source>
</evidence>
<dbReference type="InterPro" id="IPR036641">
    <property type="entry name" value="HPT_dom_sf"/>
</dbReference>
<sequence length="656" mass="69918">MELSQYAELFLSESREHVSAINHLLLALEADPRAREPVEGLFRGVHTIKGMSATMGYRAVADIAHEMENLLDRVRLGRAVPDSAMVDVLFAATDALERSIEHAVEDGEDDGAVLPVVARLRELAGESAAPAEAAPSATPDAGLSAAPAGTLRVRFTVDPASALPAVRAFMAVRAARGLGEVTELDPSEAAMQEADFNGTVRFLLRGEAADAEVEAAIRSAGEIRDVELRRAAPEPAAAVHPLDEADHAALDDVLHAEAAGGADDRAGAAGRARNIRVDLRRLDALVNGVGELVIVRDRMRRLAGGATPELAEAIDQAARLIGELQDEIMQARMAPVMQVFDRFPRLVRDAARSLGKRVDFVIEGKEIELDRSMLDEIGDPVVHLLRNSLDHGIESPADRRAVGKPETGTLRLSAARERSRIVIRVEDDGRGIQRERVLAKAVSRGLVTAEEARGMSSEDVDRLIIRPGFSTAETVTDVSGRGVGLDVVATRVRALGGMLEIESAPGQGTSMTLQLPATLAIVRALLVRQSGETYALPLTHVGETVHLLAEEVGAVKGRTVAFLRDEVIPLHSLRTLLRTGGERPEGKRPAVILEVGEQRVGLEVDQLVGQQEIVVKAFDATADTLRLFSGATILSDGRPALILDAGSLLGAAAHAA</sequence>
<evidence type="ECO:0000256" key="9">
    <source>
        <dbReference type="ARBA" id="ARBA00022741"/>
    </source>
</evidence>
<dbReference type="PROSITE" id="PS50894">
    <property type="entry name" value="HPT"/>
    <property type="match status" value="1"/>
</dbReference>
<dbReference type="InterPro" id="IPR036097">
    <property type="entry name" value="HisK_dim/P_sf"/>
</dbReference>
<organism evidence="18 19">
    <name type="scientific">Longimicrobium terrae</name>
    <dbReference type="NCBI Taxonomy" id="1639882"/>
    <lineage>
        <taxon>Bacteria</taxon>
        <taxon>Pseudomonadati</taxon>
        <taxon>Gemmatimonadota</taxon>
        <taxon>Longimicrobiia</taxon>
        <taxon>Longimicrobiales</taxon>
        <taxon>Longimicrobiaceae</taxon>
        <taxon>Longimicrobium</taxon>
    </lineage>
</organism>
<dbReference type="Pfam" id="PF01627">
    <property type="entry name" value="Hpt"/>
    <property type="match status" value="1"/>
</dbReference>
<evidence type="ECO:0000313" key="18">
    <source>
        <dbReference type="EMBL" id="MBB6072844.1"/>
    </source>
</evidence>
<keyword evidence="6" id="KW-0145">Chemotaxis</keyword>
<dbReference type="CDD" id="cd16916">
    <property type="entry name" value="HATPase_CheA-like"/>
    <property type="match status" value="1"/>
</dbReference>
<dbReference type="GO" id="GO:0006935">
    <property type="term" value="P:chemotaxis"/>
    <property type="evidence" value="ECO:0007669"/>
    <property type="project" value="UniProtKB-KW"/>
</dbReference>
<dbReference type="Pfam" id="PF01584">
    <property type="entry name" value="CheW"/>
    <property type="match status" value="1"/>
</dbReference>
<dbReference type="InterPro" id="IPR037052">
    <property type="entry name" value="CheA-like_P2_sf"/>
</dbReference>
<dbReference type="SUPFAM" id="SSF55874">
    <property type="entry name" value="ATPase domain of HSP90 chaperone/DNA topoisomerase II/histidine kinase"/>
    <property type="match status" value="1"/>
</dbReference>
<keyword evidence="11" id="KW-0067">ATP-binding</keyword>
<dbReference type="InterPro" id="IPR005467">
    <property type="entry name" value="His_kinase_dom"/>
</dbReference>
<keyword evidence="9" id="KW-0547">Nucleotide-binding</keyword>
<dbReference type="Gene3D" id="3.30.565.10">
    <property type="entry name" value="Histidine kinase-like ATPase, C-terminal domain"/>
    <property type="match status" value="1"/>
</dbReference>
<dbReference type="InterPro" id="IPR002545">
    <property type="entry name" value="CheW-lke_dom"/>
</dbReference>
<dbReference type="SMART" id="SM01231">
    <property type="entry name" value="H-kinase_dim"/>
    <property type="match status" value="1"/>
</dbReference>
<evidence type="ECO:0000256" key="1">
    <source>
        <dbReference type="ARBA" id="ARBA00000085"/>
    </source>
</evidence>
<dbReference type="SUPFAM" id="SSF50341">
    <property type="entry name" value="CheW-like"/>
    <property type="match status" value="1"/>
</dbReference>
<comment type="catalytic activity">
    <reaction evidence="1">
        <text>ATP + protein L-histidine = ADP + protein N-phospho-L-histidine.</text>
        <dbReference type="EC" id="2.7.13.3"/>
    </reaction>
</comment>
<dbReference type="Gene3D" id="1.10.287.560">
    <property type="entry name" value="Histidine kinase CheA-like, homodimeric domain"/>
    <property type="match status" value="1"/>
</dbReference>
<feature type="domain" description="CheW-like" evidence="16">
    <location>
        <begin position="521"/>
        <end position="654"/>
    </location>
</feature>
<evidence type="ECO:0000313" key="19">
    <source>
        <dbReference type="Proteomes" id="UP000582837"/>
    </source>
</evidence>
<accession>A0A841H4D0</accession>
<comment type="subcellular location">
    <subcellularLocation>
        <location evidence="2">Cytoplasm</location>
    </subcellularLocation>
</comment>
<keyword evidence="10 18" id="KW-0418">Kinase</keyword>
<keyword evidence="12" id="KW-0902">Two-component regulatory system</keyword>
<dbReference type="PRINTS" id="PR00344">
    <property type="entry name" value="BCTRLSENSOR"/>
</dbReference>
<dbReference type="InterPro" id="IPR036061">
    <property type="entry name" value="CheW-like_dom_sf"/>
</dbReference>
<name>A0A841H4D0_9BACT</name>
<keyword evidence="7 14" id="KW-0597">Phosphoprotein</keyword>
<dbReference type="SUPFAM" id="SSF47384">
    <property type="entry name" value="Homodimeric domain of signal transducing histidine kinase"/>
    <property type="match status" value="1"/>
</dbReference>
<dbReference type="PANTHER" id="PTHR43395:SF10">
    <property type="entry name" value="CHEMOTAXIS PROTEIN CHEA"/>
    <property type="match status" value="1"/>
</dbReference>
<evidence type="ECO:0000256" key="7">
    <source>
        <dbReference type="ARBA" id="ARBA00022553"/>
    </source>
</evidence>
<evidence type="ECO:0000256" key="12">
    <source>
        <dbReference type="ARBA" id="ARBA00023012"/>
    </source>
</evidence>
<evidence type="ECO:0000256" key="2">
    <source>
        <dbReference type="ARBA" id="ARBA00004496"/>
    </source>
</evidence>
<proteinExistence type="predicted"/>
<dbReference type="InterPro" id="IPR037006">
    <property type="entry name" value="CheA-like_homodim_sf"/>
</dbReference>
<dbReference type="GO" id="GO:0000155">
    <property type="term" value="F:phosphorelay sensor kinase activity"/>
    <property type="evidence" value="ECO:0007669"/>
    <property type="project" value="InterPro"/>
</dbReference>
<feature type="domain" description="Histidine kinase" evidence="15">
    <location>
        <begin position="274"/>
        <end position="519"/>
    </location>
</feature>
<evidence type="ECO:0000259" key="15">
    <source>
        <dbReference type="PROSITE" id="PS50109"/>
    </source>
</evidence>
<evidence type="ECO:0000256" key="11">
    <source>
        <dbReference type="ARBA" id="ARBA00022840"/>
    </source>
</evidence>
<dbReference type="AlphaFoldDB" id="A0A841H4D0"/>
<dbReference type="InterPro" id="IPR008207">
    <property type="entry name" value="Sig_transdc_His_kin_Hpt_dom"/>
</dbReference>
<evidence type="ECO:0000256" key="5">
    <source>
        <dbReference type="ARBA" id="ARBA00022490"/>
    </source>
</evidence>
<comment type="function">
    <text evidence="13">Involved in the transmission of sensory signals from the chemoreceptors to the flagellar motors. CheA is autophosphorylated; it can transfer its phosphate group to either CheB or CheY.</text>
</comment>
<dbReference type="InterPro" id="IPR004105">
    <property type="entry name" value="CheA-like_dim"/>
</dbReference>
<dbReference type="InterPro" id="IPR010808">
    <property type="entry name" value="CheA_P2-bd"/>
</dbReference>
<dbReference type="SUPFAM" id="SSF47226">
    <property type="entry name" value="Histidine-containing phosphotransfer domain, HPT domain"/>
    <property type="match status" value="1"/>
</dbReference>
<evidence type="ECO:0000256" key="3">
    <source>
        <dbReference type="ARBA" id="ARBA00012438"/>
    </source>
</evidence>
<dbReference type="Pfam" id="PF07194">
    <property type="entry name" value="P2"/>
    <property type="match status" value="1"/>
</dbReference>